<dbReference type="InterPro" id="IPR020672">
    <property type="entry name" value="Ribose5P_isomerase_typA_subgr"/>
</dbReference>
<dbReference type="PANTHER" id="PTHR11934:SF0">
    <property type="entry name" value="RIBOSE-5-PHOSPHATE ISOMERASE"/>
    <property type="match status" value="1"/>
</dbReference>
<comment type="pathway">
    <text evidence="2">Carbohydrate degradation; pentose phosphate pathway; D-ribose 5-phosphate from D-ribulose 5-phosphate (non-oxidative stage): step 1/1.</text>
</comment>
<gene>
    <name evidence="7" type="ORF">B4U79_07065</name>
</gene>
<dbReference type="CDD" id="cd01398">
    <property type="entry name" value="RPI_A"/>
    <property type="match status" value="1"/>
</dbReference>
<keyword evidence="8" id="KW-1185">Reference proteome</keyword>
<dbReference type="InterPro" id="IPR037171">
    <property type="entry name" value="NagB/RpiA_transferase-like"/>
</dbReference>
<dbReference type="HAMAP" id="MF_00170">
    <property type="entry name" value="Rib_5P_isom_A"/>
    <property type="match status" value="1"/>
</dbReference>
<proteinExistence type="inferred from homology"/>
<protein>
    <recommendedName>
        <fullName evidence="4">ribose-5-phosphate isomerase</fullName>
        <ecNumber evidence="4">5.3.1.6</ecNumber>
    </recommendedName>
    <alternativeName>
        <fullName evidence="6">Phosphoriboisomerase</fullName>
    </alternativeName>
</protein>
<evidence type="ECO:0000256" key="1">
    <source>
        <dbReference type="ARBA" id="ARBA00001713"/>
    </source>
</evidence>
<dbReference type="PANTHER" id="PTHR11934">
    <property type="entry name" value="RIBOSE-5-PHOSPHATE ISOMERASE"/>
    <property type="match status" value="1"/>
</dbReference>
<evidence type="ECO:0000313" key="7">
    <source>
        <dbReference type="EMBL" id="RWS01831.1"/>
    </source>
</evidence>
<comment type="catalytic activity">
    <reaction evidence="1">
        <text>aldehydo-D-ribose 5-phosphate = D-ribulose 5-phosphate</text>
        <dbReference type="Rhea" id="RHEA:14657"/>
        <dbReference type="ChEBI" id="CHEBI:58121"/>
        <dbReference type="ChEBI" id="CHEBI:58273"/>
        <dbReference type="EC" id="5.3.1.6"/>
    </reaction>
</comment>
<dbReference type="NCBIfam" id="NF001924">
    <property type="entry name" value="PRK00702.1"/>
    <property type="match status" value="1"/>
</dbReference>
<dbReference type="Pfam" id="PF06026">
    <property type="entry name" value="Rib_5-P_isom_A"/>
    <property type="match status" value="1"/>
</dbReference>
<sequence length="238" mass="26325">MNSNLEKAKKLCAFRAVDQIIEDNLVVGIGSGSTIIYGVQRLAERVKSENLKISCVPTSFQARQLIKEYNLTLTDLESNPELDVAIDGADEVDENFVLIKGGGGCLTQEKIIASAAKNFIVIADYRKNSKYLGQNWHTGIPIEVIPFAYVAVSRKIELLYGGKCTVRTSSGKAGPLLTDNSNFIIDWKFPVREQGYDWKRLNEEITLIPGVVETGLFVDITSKVYFGNEDGTITIKPE</sequence>
<dbReference type="FunFam" id="3.30.70.260:FF:000018">
    <property type="entry name" value="Ribose-5-phosphate isomerase A"/>
    <property type="match status" value="1"/>
</dbReference>
<dbReference type="AlphaFoldDB" id="A0A443QFM4"/>
<dbReference type="Gene3D" id="3.40.50.1360">
    <property type="match status" value="1"/>
</dbReference>
<dbReference type="Proteomes" id="UP000285301">
    <property type="component" value="Unassembled WGS sequence"/>
</dbReference>
<comment type="caution">
    <text evidence="7">The sequence shown here is derived from an EMBL/GenBank/DDBJ whole genome shotgun (WGS) entry which is preliminary data.</text>
</comment>
<comment type="similarity">
    <text evidence="3">Belongs to the ribose 5-phosphate isomerase family.</text>
</comment>
<dbReference type="SUPFAM" id="SSF100950">
    <property type="entry name" value="NagB/RpiA/CoA transferase-like"/>
    <property type="match status" value="1"/>
</dbReference>
<dbReference type="GO" id="GO:0006014">
    <property type="term" value="P:D-ribose metabolic process"/>
    <property type="evidence" value="ECO:0007669"/>
    <property type="project" value="TreeGrafter"/>
</dbReference>
<dbReference type="EC" id="5.3.1.6" evidence="4"/>
<dbReference type="UniPathway" id="UPA00115">
    <property type="reaction ID" value="UER00412"/>
</dbReference>
<keyword evidence="5 7" id="KW-0413">Isomerase</keyword>
<dbReference type="GO" id="GO:0005737">
    <property type="term" value="C:cytoplasm"/>
    <property type="evidence" value="ECO:0007669"/>
    <property type="project" value="TreeGrafter"/>
</dbReference>
<dbReference type="NCBIfam" id="TIGR00021">
    <property type="entry name" value="rpiA"/>
    <property type="match status" value="1"/>
</dbReference>
<dbReference type="OrthoDB" id="1555531at2759"/>
<dbReference type="GO" id="GO:0004751">
    <property type="term" value="F:ribose-5-phosphate isomerase activity"/>
    <property type="evidence" value="ECO:0007669"/>
    <property type="project" value="UniProtKB-EC"/>
</dbReference>
<evidence type="ECO:0000256" key="3">
    <source>
        <dbReference type="ARBA" id="ARBA00008088"/>
    </source>
</evidence>
<organism evidence="7 8">
    <name type="scientific">Dinothrombium tinctorium</name>
    <dbReference type="NCBI Taxonomy" id="1965070"/>
    <lineage>
        <taxon>Eukaryota</taxon>
        <taxon>Metazoa</taxon>
        <taxon>Ecdysozoa</taxon>
        <taxon>Arthropoda</taxon>
        <taxon>Chelicerata</taxon>
        <taxon>Arachnida</taxon>
        <taxon>Acari</taxon>
        <taxon>Acariformes</taxon>
        <taxon>Trombidiformes</taxon>
        <taxon>Prostigmata</taxon>
        <taxon>Anystina</taxon>
        <taxon>Parasitengona</taxon>
        <taxon>Trombidioidea</taxon>
        <taxon>Trombidiidae</taxon>
        <taxon>Dinothrombium</taxon>
    </lineage>
</organism>
<evidence type="ECO:0000256" key="4">
    <source>
        <dbReference type="ARBA" id="ARBA00011959"/>
    </source>
</evidence>
<evidence type="ECO:0000256" key="6">
    <source>
        <dbReference type="ARBA" id="ARBA00029734"/>
    </source>
</evidence>
<dbReference type="Gene3D" id="3.30.70.260">
    <property type="match status" value="1"/>
</dbReference>
<dbReference type="InterPro" id="IPR004788">
    <property type="entry name" value="Ribose5P_isomerase_type_A"/>
</dbReference>
<evidence type="ECO:0000256" key="5">
    <source>
        <dbReference type="ARBA" id="ARBA00023235"/>
    </source>
</evidence>
<evidence type="ECO:0000313" key="8">
    <source>
        <dbReference type="Proteomes" id="UP000285301"/>
    </source>
</evidence>
<accession>A0A443QFM4</accession>
<evidence type="ECO:0000256" key="2">
    <source>
        <dbReference type="ARBA" id="ARBA00004988"/>
    </source>
</evidence>
<dbReference type="EMBL" id="NCKU01008548">
    <property type="protein sequence ID" value="RWS01831.1"/>
    <property type="molecule type" value="Genomic_DNA"/>
</dbReference>
<dbReference type="GO" id="GO:0009052">
    <property type="term" value="P:pentose-phosphate shunt, non-oxidative branch"/>
    <property type="evidence" value="ECO:0007669"/>
    <property type="project" value="InterPro"/>
</dbReference>
<name>A0A443QFM4_9ACAR</name>
<dbReference type="STRING" id="1965070.A0A443QFM4"/>
<dbReference type="FunFam" id="3.40.50.1360:FF:000001">
    <property type="entry name" value="Ribose-5-phosphate isomerase A"/>
    <property type="match status" value="1"/>
</dbReference>
<dbReference type="SUPFAM" id="SSF75445">
    <property type="entry name" value="D-ribose-5-phosphate isomerase (RpiA), lid domain"/>
    <property type="match status" value="1"/>
</dbReference>
<reference evidence="7 8" key="1">
    <citation type="journal article" date="2018" name="Gigascience">
        <title>Genomes of trombidid mites reveal novel predicted allergens and laterally-transferred genes associated with secondary metabolism.</title>
        <authorList>
            <person name="Dong X."/>
            <person name="Chaisiri K."/>
            <person name="Xia D."/>
            <person name="Armstrong S.D."/>
            <person name="Fang Y."/>
            <person name="Donnelly M.J."/>
            <person name="Kadowaki T."/>
            <person name="McGarry J.W."/>
            <person name="Darby A.C."/>
            <person name="Makepeace B.L."/>
        </authorList>
    </citation>
    <scope>NUCLEOTIDE SEQUENCE [LARGE SCALE GENOMIC DNA]</scope>
    <source>
        <strain evidence="7">UoL-WK</strain>
    </source>
</reference>